<dbReference type="Proteomes" id="UP000177027">
    <property type="component" value="Unassembled WGS sequence"/>
</dbReference>
<dbReference type="EMBL" id="MFZS01000013">
    <property type="protein sequence ID" value="OGK29212.1"/>
    <property type="molecule type" value="Genomic_DNA"/>
</dbReference>
<evidence type="ECO:0000313" key="4">
    <source>
        <dbReference type="Proteomes" id="UP000177027"/>
    </source>
</evidence>
<evidence type="ECO:0000313" key="3">
    <source>
        <dbReference type="EMBL" id="OGK29212.1"/>
    </source>
</evidence>
<dbReference type="PANTHER" id="PTHR13947:SF37">
    <property type="entry name" value="LD18367P"/>
    <property type="match status" value="1"/>
</dbReference>
<organism evidence="3 4">
    <name type="scientific">Candidatus Roizmanbacteria bacterium RIFCSPHIGHO2_02_FULL_40_9</name>
    <dbReference type="NCBI Taxonomy" id="1802042"/>
    <lineage>
        <taxon>Bacteria</taxon>
        <taxon>Candidatus Roizmaniibacteriota</taxon>
    </lineage>
</organism>
<dbReference type="InterPro" id="IPR050769">
    <property type="entry name" value="NAT_camello-type"/>
</dbReference>
<dbReference type="PROSITE" id="PS51186">
    <property type="entry name" value="GNAT"/>
    <property type="match status" value="1"/>
</dbReference>
<evidence type="ECO:0000256" key="1">
    <source>
        <dbReference type="ARBA" id="ARBA00022679"/>
    </source>
</evidence>
<dbReference type="InterPro" id="IPR016181">
    <property type="entry name" value="Acyl_CoA_acyltransferase"/>
</dbReference>
<comment type="caution">
    <text evidence="3">The sequence shown here is derived from an EMBL/GenBank/DDBJ whole genome shotgun (WGS) entry which is preliminary data.</text>
</comment>
<dbReference type="CDD" id="cd04301">
    <property type="entry name" value="NAT_SF"/>
    <property type="match status" value="1"/>
</dbReference>
<feature type="domain" description="N-acetyltransferase" evidence="2">
    <location>
        <begin position="87"/>
        <end position="255"/>
    </location>
</feature>
<reference evidence="3 4" key="1">
    <citation type="journal article" date="2016" name="Nat. Commun.">
        <title>Thousands of microbial genomes shed light on interconnected biogeochemical processes in an aquifer system.</title>
        <authorList>
            <person name="Anantharaman K."/>
            <person name="Brown C.T."/>
            <person name="Hug L.A."/>
            <person name="Sharon I."/>
            <person name="Castelle C.J."/>
            <person name="Probst A.J."/>
            <person name="Thomas B.C."/>
            <person name="Singh A."/>
            <person name="Wilkins M.J."/>
            <person name="Karaoz U."/>
            <person name="Brodie E.L."/>
            <person name="Williams K.H."/>
            <person name="Hubbard S.S."/>
            <person name="Banfield J.F."/>
        </authorList>
    </citation>
    <scope>NUCLEOTIDE SEQUENCE [LARGE SCALE GENOMIC DNA]</scope>
</reference>
<dbReference type="GO" id="GO:0008080">
    <property type="term" value="F:N-acetyltransferase activity"/>
    <property type="evidence" value="ECO:0007669"/>
    <property type="project" value="InterPro"/>
</dbReference>
<proteinExistence type="predicted"/>
<gene>
    <name evidence="3" type="ORF">A3D06_02505</name>
</gene>
<dbReference type="Pfam" id="PF00583">
    <property type="entry name" value="Acetyltransf_1"/>
    <property type="match status" value="1"/>
</dbReference>
<protein>
    <recommendedName>
        <fullName evidence="2">N-acetyltransferase domain-containing protein</fullName>
    </recommendedName>
</protein>
<name>A0A1F7HEM2_9BACT</name>
<dbReference type="AlphaFoldDB" id="A0A1F7HEM2"/>
<dbReference type="PANTHER" id="PTHR13947">
    <property type="entry name" value="GNAT FAMILY N-ACETYLTRANSFERASE"/>
    <property type="match status" value="1"/>
</dbReference>
<dbReference type="InterPro" id="IPR000182">
    <property type="entry name" value="GNAT_dom"/>
</dbReference>
<accession>A0A1F7HEM2</accession>
<sequence>MGLMGRPDVQPGGFYRHVESGRRYRADRIVSDVTGHEAGRELRCYVEYTQVDDGTYPSGTPWVRDEQDFFEEFDPIDPATETVPLPIMTRTLQQEDIGYLIPILQAWVRNSDNGEILHTEIASIVSAMIASANGECDDRTYIVAESFTDGVVGVVGMRAPEQRMMPFVEKPNATVELINLFVRPDQRGTGVGRRLNIALEQAAFNHGATDVVVGSGPRYAESHSFYDAMGYKRKGVIESMYGLGRNAQVWRKTIVEDETGALQSPSLSTA</sequence>
<dbReference type="SUPFAM" id="SSF55729">
    <property type="entry name" value="Acyl-CoA N-acyltransferases (Nat)"/>
    <property type="match status" value="1"/>
</dbReference>
<dbReference type="Gene3D" id="3.40.630.30">
    <property type="match status" value="1"/>
</dbReference>
<keyword evidence="1" id="KW-0808">Transferase</keyword>
<evidence type="ECO:0000259" key="2">
    <source>
        <dbReference type="PROSITE" id="PS51186"/>
    </source>
</evidence>